<dbReference type="EMBL" id="JQAT01000004">
    <property type="protein sequence ID" value="KRN28185.1"/>
    <property type="molecule type" value="Genomic_DNA"/>
</dbReference>
<protein>
    <submittedName>
        <fullName evidence="2">Uncharacterized protein</fullName>
    </submittedName>
</protein>
<evidence type="ECO:0000313" key="3">
    <source>
        <dbReference type="EMBL" id="KRN30939.1"/>
    </source>
</evidence>
<sequence length="269" mass="30101">MLGFLSLVNQFLGYFNFNTKLKNRLFTIVGFFANFYFLYAAVLAFQNGRFRWILFVLLFLLLLYFSVLNFLYYFTDKTTKWDISPKVEQLLGGPPQQATADQRAARMVKQPVVPAAGLFNDQHVLPSTLVSSPEEQATIDQFAQTLVQNGYLSLNYDGLSDREIYAEAHKTAKPFYALGQAGVQLPYYTLKFEGRLPVVYAGMNSMDAKPVGHLTAIGMTSVREAEEKFNLALANAYITGGPYKIAGRSGIVEGSEPYAIAVQVAYQEK</sequence>
<keyword evidence="1" id="KW-0472">Membrane</keyword>
<dbReference type="STRING" id="81857.IV38_GL001638"/>
<dbReference type="Pfam" id="PF20386">
    <property type="entry name" value="DUF6681"/>
    <property type="match status" value="1"/>
</dbReference>
<accession>A0A0R2FHR7</accession>
<dbReference type="RefSeq" id="WP_057770079.1">
    <property type="nucleotide sequence ID" value="NZ_JQAT01000004.1"/>
</dbReference>
<comment type="caution">
    <text evidence="2">The sequence shown here is derived from an EMBL/GenBank/DDBJ whole genome shotgun (WGS) entry which is preliminary data.</text>
</comment>
<dbReference type="PATRIC" id="fig|81857.3.peg.1649"/>
<evidence type="ECO:0000313" key="2">
    <source>
        <dbReference type="EMBL" id="KRN28185.1"/>
    </source>
</evidence>
<dbReference type="EMBL" id="JQAZ01000005">
    <property type="protein sequence ID" value="KRN30939.1"/>
    <property type="molecule type" value="Genomic_DNA"/>
</dbReference>
<dbReference type="Proteomes" id="UP000051645">
    <property type="component" value="Unassembled WGS sequence"/>
</dbReference>
<keyword evidence="4" id="KW-1185">Reference proteome</keyword>
<evidence type="ECO:0000313" key="5">
    <source>
        <dbReference type="Proteomes" id="UP000051751"/>
    </source>
</evidence>
<dbReference type="InterPro" id="IPR046503">
    <property type="entry name" value="DUF6681"/>
</dbReference>
<proteinExistence type="predicted"/>
<gene>
    <name evidence="2" type="ORF">IV38_GL001638</name>
    <name evidence="3" type="ORF">IV40_GL001577</name>
</gene>
<evidence type="ECO:0000256" key="1">
    <source>
        <dbReference type="SAM" id="Phobius"/>
    </source>
</evidence>
<dbReference type="Proteomes" id="UP000051751">
    <property type="component" value="Unassembled WGS sequence"/>
</dbReference>
<organism evidence="2 5">
    <name type="scientific">Lactobacillus selangorensis</name>
    <dbReference type="NCBI Taxonomy" id="81857"/>
    <lineage>
        <taxon>Bacteria</taxon>
        <taxon>Bacillati</taxon>
        <taxon>Bacillota</taxon>
        <taxon>Bacilli</taxon>
        <taxon>Lactobacillales</taxon>
        <taxon>Lactobacillaceae</taxon>
        <taxon>Lactobacillus</taxon>
    </lineage>
</organism>
<keyword evidence="1" id="KW-1133">Transmembrane helix</keyword>
<keyword evidence="1" id="KW-0812">Transmembrane</keyword>
<feature type="transmembrane region" description="Helical" evidence="1">
    <location>
        <begin position="52"/>
        <end position="74"/>
    </location>
</feature>
<name>A0A0R2FHR7_9LACO</name>
<evidence type="ECO:0000313" key="4">
    <source>
        <dbReference type="Proteomes" id="UP000051645"/>
    </source>
</evidence>
<feature type="transmembrane region" description="Helical" evidence="1">
    <location>
        <begin position="25"/>
        <end position="45"/>
    </location>
</feature>
<reference evidence="4 5" key="1">
    <citation type="journal article" date="2015" name="Genome Announc.">
        <title>Expanding the biotechnology potential of lactobacilli through comparative genomics of 213 strains and associated genera.</title>
        <authorList>
            <person name="Sun Z."/>
            <person name="Harris H.M."/>
            <person name="McCann A."/>
            <person name="Guo C."/>
            <person name="Argimon S."/>
            <person name="Zhang W."/>
            <person name="Yang X."/>
            <person name="Jeffery I.B."/>
            <person name="Cooney J.C."/>
            <person name="Kagawa T.F."/>
            <person name="Liu W."/>
            <person name="Song Y."/>
            <person name="Salvetti E."/>
            <person name="Wrobel A."/>
            <person name="Rasinkangas P."/>
            <person name="Parkhill J."/>
            <person name="Rea M.C."/>
            <person name="O'Sullivan O."/>
            <person name="Ritari J."/>
            <person name="Douillard F.P."/>
            <person name="Paul Ross R."/>
            <person name="Yang R."/>
            <person name="Briner A.E."/>
            <person name="Felis G.E."/>
            <person name="de Vos W.M."/>
            <person name="Barrangou R."/>
            <person name="Klaenhammer T.R."/>
            <person name="Caufield P.W."/>
            <person name="Cui Y."/>
            <person name="Zhang H."/>
            <person name="O'Toole P.W."/>
        </authorList>
    </citation>
    <scope>NUCLEOTIDE SEQUENCE [LARGE SCALE GENOMIC DNA]</scope>
    <source>
        <strain evidence="2 5">ATCC BAA-66</strain>
        <strain evidence="3 4">DSM 13344</strain>
    </source>
</reference>
<dbReference type="AlphaFoldDB" id="A0A0R2FHR7"/>
<dbReference type="OrthoDB" id="2192445at2"/>